<dbReference type="Pfam" id="PF06772">
    <property type="entry name" value="LtrA"/>
    <property type="match status" value="1"/>
</dbReference>
<evidence type="ECO:0008006" key="4">
    <source>
        <dbReference type="Google" id="ProtNLM"/>
    </source>
</evidence>
<feature type="transmembrane region" description="Helical" evidence="1">
    <location>
        <begin position="133"/>
        <end position="152"/>
    </location>
</feature>
<keyword evidence="1" id="KW-1133">Transmembrane helix</keyword>
<feature type="transmembrane region" description="Helical" evidence="1">
    <location>
        <begin position="306"/>
        <end position="331"/>
    </location>
</feature>
<keyword evidence="3" id="KW-1185">Reference proteome</keyword>
<dbReference type="OrthoDB" id="3177213at2759"/>
<dbReference type="PANTHER" id="PTHR42101:SF1">
    <property type="entry name" value="LOW TEMPERATURE REQUIREMENT A"/>
    <property type="match status" value="1"/>
</dbReference>
<dbReference type="AlphaFoldDB" id="A0A9P4IX79"/>
<gene>
    <name evidence="2" type="ORF">K461DRAFT_279070</name>
</gene>
<feature type="transmembrane region" description="Helical" evidence="1">
    <location>
        <begin position="103"/>
        <end position="121"/>
    </location>
</feature>
<feature type="transmembrane region" description="Helical" evidence="1">
    <location>
        <begin position="214"/>
        <end position="238"/>
    </location>
</feature>
<feature type="transmembrane region" description="Helical" evidence="1">
    <location>
        <begin position="182"/>
        <end position="202"/>
    </location>
</feature>
<comment type="caution">
    <text evidence="2">The sequence shown here is derived from an EMBL/GenBank/DDBJ whole genome shotgun (WGS) entry which is preliminary data.</text>
</comment>
<dbReference type="PANTHER" id="PTHR42101">
    <property type="entry name" value="CHROMOSOME 16, WHOLE GENOME SHOTGUN SEQUENCE"/>
    <property type="match status" value="1"/>
</dbReference>
<evidence type="ECO:0000313" key="3">
    <source>
        <dbReference type="Proteomes" id="UP000799439"/>
    </source>
</evidence>
<evidence type="ECO:0000256" key="1">
    <source>
        <dbReference type="SAM" id="Phobius"/>
    </source>
</evidence>
<dbReference type="InterPro" id="IPR010640">
    <property type="entry name" value="Low_temperature_requirement_A"/>
</dbReference>
<feature type="transmembrane region" description="Helical" evidence="1">
    <location>
        <begin position="594"/>
        <end position="612"/>
    </location>
</feature>
<keyword evidence="1" id="KW-0472">Membrane</keyword>
<feature type="transmembrane region" description="Helical" evidence="1">
    <location>
        <begin position="521"/>
        <end position="542"/>
    </location>
</feature>
<dbReference type="Proteomes" id="UP000799439">
    <property type="component" value="Unassembled WGS sequence"/>
</dbReference>
<reference evidence="2" key="1">
    <citation type="journal article" date="2020" name="Stud. Mycol.">
        <title>101 Dothideomycetes genomes: a test case for predicting lifestyles and emergence of pathogens.</title>
        <authorList>
            <person name="Haridas S."/>
            <person name="Albert R."/>
            <person name="Binder M."/>
            <person name="Bloem J."/>
            <person name="Labutti K."/>
            <person name="Salamov A."/>
            <person name="Andreopoulos B."/>
            <person name="Baker S."/>
            <person name="Barry K."/>
            <person name="Bills G."/>
            <person name="Bluhm B."/>
            <person name="Cannon C."/>
            <person name="Castanera R."/>
            <person name="Culley D."/>
            <person name="Daum C."/>
            <person name="Ezra D."/>
            <person name="Gonzalez J."/>
            <person name="Henrissat B."/>
            <person name="Kuo A."/>
            <person name="Liang C."/>
            <person name="Lipzen A."/>
            <person name="Lutzoni F."/>
            <person name="Magnuson J."/>
            <person name="Mondo S."/>
            <person name="Nolan M."/>
            <person name="Ohm R."/>
            <person name="Pangilinan J."/>
            <person name="Park H.-J."/>
            <person name="Ramirez L."/>
            <person name="Alfaro M."/>
            <person name="Sun H."/>
            <person name="Tritt A."/>
            <person name="Yoshinaga Y."/>
            <person name="Zwiers L.-H."/>
            <person name="Turgeon B."/>
            <person name="Goodwin S."/>
            <person name="Spatafora J."/>
            <person name="Crous P."/>
            <person name="Grigoriev I."/>
        </authorList>
    </citation>
    <scope>NUCLEOTIDE SEQUENCE</scope>
    <source>
        <strain evidence="2">CBS 260.36</strain>
    </source>
</reference>
<name>A0A9P4IX79_9PEZI</name>
<feature type="transmembrane region" description="Helical" evidence="1">
    <location>
        <begin position="244"/>
        <end position="262"/>
    </location>
</feature>
<dbReference type="EMBL" id="ML996087">
    <property type="protein sequence ID" value="KAF2151582.1"/>
    <property type="molecule type" value="Genomic_DNA"/>
</dbReference>
<proteinExistence type="predicted"/>
<accession>A0A9P4IX79</accession>
<evidence type="ECO:0000313" key="2">
    <source>
        <dbReference type="EMBL" id="KAF2151582.1"/>
    </source>
</evidence>
<protein>
    <recommendedName>
        <fullName evidence="4">Low temperature requirement protein LtrA</fullName>
    </recommendedName>
</protein>
<feature type="transmembrane region" description="Helical" evidence="1">
    <location>
        <begin position="554"/>
        <end position="574"/>
    </location>
</feature>
<sequence>MSHSEKADHLPLFASPLIHHQKSHADDLIHEEFVSSETAGIDDFRGSGKSAQTHNVADGEGPVYKRHKEATTVELFYDLFFVANLTVFSSVKEVNDGKTLSQYVGFFCIIWFVWYQVSMYDVRFAVDSLFERIARVVQFGVMIGFAISGPTFNPGETLEDITDASSEPNQIPDPNLATFKTITLILMVNRLTLVVQYLQTMWQLRQHKETRTPILLIAATYLVAGIIYGALFAAFNHYHTRPFIVWYVGSILETIICTGVSSHWRVISFKGSHLVQRMSLLTLIILGEGVMGLAEKCQNIVKGRIFYFDASTIGDVICGILIVYFLYVIYFDWLQEEHMGTIRQQIWSFLHFPLHLALVLSLEGASQFLAWRAATVSATNLFSYFGDVLPAMSGNTQADFQSTSAALQNISVGLLEQAYLSAKGLGGLQSVVTANATVFEALSSLNETQTGNLEGAINSVVVIYGTLATLYYTAIGFEPPAAKAAEESSSTEISSRATEDPEVIEASQEFLKVLQVIRKTLIYFFVCLGAFVVLHGILAWISKRHRTLTDRIRLGCAFVIGVAICFISLLDVDLYNIDNAKKVAVYTNFIQSPWVMPTATLLLFIIVILNSIRVPFLRRS</sequence>
<organism evidence="2 3">
    <name type="scientific">Myriangium duriaei CBS 260.36</name>
    <dbReference type="NCBI Taxonomy" id="1168546"/>
    <lineage>
        <taxon>Eukaryota</taxon>
        <taxon>Fungi</taxon>
        <taxon>Dikarya</taxon>
        <taxon>Ascomycota</taxon>
        <taxon>Pezizomycotina</taxon>
        <taxon>Dothideomycetes</taxon>
        <taxon>Dothideomycetidae</taxon>
        <taxon>Myriangiales</taxon>
        <taxon>Myriangiaceae</taxon>
        <taxon>Myriangium</taxon>
    </lineage>
</organism>
<keyword evidence="1" id="KW-0812">Transmembrane</keyword>